<evidence type="ECO:0000256" key="8">
    <source>
        <dbReference type="ARBA" id="ARBA00048810"/>
    </source>
</evidence>
<dbReference type="EC" id="2.2.1.2" evidence="9"/>
<dbReference type="STRING" id="1121391.SAMN02745206_02239"/>
<evidence type="ECO:0000256" key="1">
    <source>
        <dbReference type="ARBA" id="ARBA00004496"/>
    </source>
</evidence>
<comment type="function">
    <text evidence="9">Transaldolase is important for the balance of metabolites in the pentose-phosphate pathway.</text>
</comment>
<dbReference type="GO" id="GO:0016832">
    <property type="term" value="F:aldehyde-lyase activity"/>
    <property type="evidence" value="ECO:0007669"/>
    <property type="project" value="InterPro"/>
</dbReference>
<comment type="subcellular location">
    <subcellularLocation>
        <location evidence="1 9">Cytoplasm</location>
    </subcellularLocation>
</comment>
<gene>
    <name evidence="9" type="primary">tal</name>
    <name evidence="10" type="ORF">SAMN02745206_02239</name>
</gene>
<dbReference type="FunFam" id="3.20.20.70:FF:000018">
    <property type="entry name" value="Probable transaldolase"/>
    <property type="match status" value="1"/>
</dbReference>
<dbReference type="InterPro" id="IPR013785">
    <property type="entry name" value="Aldolase_TIM"/>
</dbReference>
<dbReference type="Proteomes" id="UP000184076">
    <property type="component" value="Unassembled WGS sequence"/>
</dbReference>
<dbReference type="EMBL" id="FQVB01000020">
    <property type="protein sequence ID" value="SHF55392.1"/>
    <property type="molecule type" value="Genomic_DNA"/>
</dbReference>
<dbReference type="HAMAP" id="MF_00494">
    <property type="entry name" value="Transaldolase_3b"/>
    <property type="match status" value="1"/>
</dbReference>
<dbReference type="GO" id="GO:0005975">
    <property type="term" value="P:carbohydrate metabolic process"/>
    <property type="evidence" value="ECO:0007669"/>
    <property type="project" value="InterPro"/>
</dbReference>
<dbReference type="UniPathway" id="UPA00115">
    <property type="reaction ID" value="UER00414"/>
</dbReference>
<evidence type="ECO:0000313" key="10">
    <source>
        <dbReference type="EMBL" id="SHF55392.1"/>
    </source>
</evidence>
<dbReference type="PROSITE" id="PS00958">
    <property type="entry name" value="TRANSALDOLASE_2"/>
    <property type="match status" value="1"/>
</dbReference>
<comment type="similarity">
    <text evidence="3 9">Belongs to the transaldolase family. Type 3B subfamily.</text>
</comment>
<organism evidence="10 11">
    <name type="scientific">Desulfacinum infernum DSM 9756</name>
    <dbReference type="NCBI Taxonomy" id="1121391"/>
    <lineage>
        <taxon>Bacteria</taxon>
        <taxon>Pseudomonadati</taxon>
        <taxon>Thermodesulfobacteriota</taxon>
        <taxon>Syntrophobacteria</taxon>
        <taxon>Syntrophobacterales</taxon>
        <taxon>Syntrophobacteraceae</taxon>
        <taxon>Desulfacinum</taxon>
    </lineage>
</organism>
<keyword evidence="6 9" id="KW-0570">Pentose shunt</keyword>
<proteinExistence type="inferred from homology"/>
<dbReference type="InterPro" id="IPR004731">
    <property type="entry name" value="Transaldolase_3B/F6P_aldolase"/>
</dbReference>
<dbReference type="CDD" id="cd00956">
    <property type="entry name" value="Transaldolase_FSA"/>
    <property type="match status" value="1"/>
</dbReference>
<dbReference type="PROSITE" id="PS01054">
    <property type="entry name" value="TRANSALDOLASE_1"/>
    <property type="match status" value="1"/>
</dbReference>
<comment type="catalytic activity">
    <reaction evidence="8 9">
        <text>D-sedoheptulose 7-phosphate + D-glyceraldehyde 3-phosphate = D-erythrose 4-phosphate + beta-D-fructose 6-phosphate</text>
        <dbReference type="Rhea" id="RHEA:17053"/>
        <dbReference type="ChEBI" id="CHEBI:16897"/>
        <dbReference type="ChEBI" id="CHEBI:57483"/>
        <dbReference type="ChEBI" id="CHEBI:57634"/>
        <dbReference type="ChEBI" id="CHEBI:59776"/>
        <dbReference type="EC" id="2.2.1.2"/>
    </reaction>
</comment>
<evidence type="ECO:0000256" key="4">
    <source>
        <dbReference type="ARBA" id="ARBA00022490"/>
    </source>
</evidence>
<evidence type="ECO:0000313" key="11">
    <source>
        <dbReference type="Proteomes" id="UP000184076"/>
    </source>
</evidence>
<keyword evidence="11" id="KW-1185">Reference proteome</keyword>
<dbReference type="GO" id="GO:0042182">
    <property type="term" value="P:ketone catabolic process"/>
    <property type="evidence" value="ECO:0007669"/>
    <property type="project" value="UniProtKB-ARBA"/>
</dbReference>
<accession>A0A1M5CLT2</accession>
<dbReference type="InterPro" id="IPR018225">
    <property type="entry name" value="Transaldolase_AS"/>
</dbReference>
<evidence type="ECO:0000256" key="6">
    <source>
        <dbReference type="ARBA" id="ARBA00023126"/>
    </source>
</evidence>
<dbReference type="Gene3D" id="3.20.20.70">
    <property type="entry name" value="Aldolase class I"/>
    <property type="match status" value="1"/>
</dbReference>
<name>A0A1M5CLT2_9BACT</name>
<evidence type="ECO:0000256" key="7">
    <source>
        <dbReference type="ARBA" id="ARBA00023270"/>
    </source>
</evidence>
<dbReference type="SUPFAM" id="SSF51569">
    <property type="entry name" value="Aldolase"/>
    <property type="match status" value="1"/>
</dbReference>
<dbReference type="Pfam" id="PF00923">
    <property type="entry name" value="TAL_FSA"/>
    <property type="match status" value="1"/>
</dbReference>
<dbReference type="GO" id="GO:0004801">
    <property type="term" value="F:transaldolase activity"/>
    <property type="evidence" value="ECO:0007669"/>
    <property type="project" value="UniProtKB-UniRule"/>
</dbReference>
<dbReference type="InterPro" id="IPR022999">
    <property type="entry name" value="Transaldolase_3B"/>
</dbReference>
<dbReference type="PANTHER" id="PTHR10683:SF40">
    <property type="entry name" value="FRUCTOSE-6-PHOSPHATE ALDOLASE 1-RELATED"/>
    <property type="match status" value="1"/>
</dbReference>
<dbReference type="InterPro" id="IPR001585">
    <property type="entry name" value="TAL/FSA"/>
</dbReference>
<dbReference type="GO" id="GO:0006098">
    <property type="term" value="P:pentose-phosphate shunt"/>
    <property type="evidence" value="ECO:0007669"/>
    <property type="project" value="UniProtKB-UniRule"/>
</dbReference>
<dbReference type="InterPro" id="IPR033919">
    <property type="entry name" value="TSA/FSA_arc/bac"/>
</dbReference>
<evidence type="ECO:0000256" key="9">
    <source>
        <dbReference type="HAMAP-Rule" id="MF_00494"/>
    </source>
</evidence>
<dbReference type="NCBIfam" id="TIGR00875">
    <property type="entry name" value="fsa_talC_mipB"/>
    <property type="match status" value="1"/>
</dbReference>
<protein>
    <recommendedName>
        <fullName evidence="9">Probable transaldolase</fullName>
        <ecNumber evidence="9">2.2.1.2</ecNumber>
    </recommendedName>
</protein>
<dbReference type="GO" id="GO:0005737">
    <property type="term" value="C:cytoplasm"/>
    <property type="evidence" value="ECO:0007669"/>
    <property type="project" value="UniProtKB-SubCell"/>
</dbReference>
<reference evidence="11" key="1">
    <citation type="submission" date="2016-11" db="EMBL/GenBank/DDBJ databases">
        <authorList>
            <person name="Varghese N."/>
            <person name="Submissions S."/>
        </authorList>
    </citation>
    <scope>NUCLEOTIDE SEQUENCE [LARGE SCALE GENOMIC DNA]</scope>
    <source>
        <strain evidence="11">DSM 9756</strain>
    </source>
</reference>
<sequence>MTTNDSGKENDRKMKFFIDTANLKEIEAAHALGVLDGVTTNPSLIAKEGIADRRGFVEHIKKICELVQGPVSAEAVSTDSDAMIAEARELAAIDPHVVVKIPMTTDGLKAVSRLADEGIKTNVTLVFSPLQALLAAKAGATYVSPFVGRLDDIAATGMDLVAQIVDIYSNYLFETEIIVASVRNPLHVLEAARMGADIATIPYKVIDQLVRHPLTDIGMEKFLKDWEKVEGK</sequence>
<feature type="active site" description="Schiff-base intermediate with substrate" evidence="9">
    <location>
        <position position="100"/>
    </location>
</feature>
<keyword evidence="7 9" id="KW-0704">Schiff base</keyword>
<comment type="pathway">
    <text evidence="2 9">Carbohydrate degradation; pentose phosphate pathway; D-glyceraldehyde 3-phosphate and beta-D-fructose 6-phosphate from D-ribose 5-phosphate and D-xylulose 5-phosphate (non-oxidative stage): step 2/3.</text>
</comment>
<keyword evidence="5 9" id="KW-0808">Transferase</keyword>
<keyword evidence="4 9" id="KW-0963">Cytoplasm</keyword>
<dbReference type="PANTHER" id="PTHR10683">
    <property type="entry name" value="TRANSALDOLASE"/>
    <property type="match status" value="1"/>
</dbReference>
<evidence type="ECO:0000256" key="5">
    <source>
        <dbReference type="ARBA" id="ARBA00022679"/>
    </source>
</evidence>
<dbReference type="AlphaFoldDB" id="A0A1M5CLT2"/>
<evidence type="ECO:0000256" key="3">
    <source>
        <dbReference type="ARBA" id="ARBA00005740"/>
    </source>
</evidence>
<evidence type="ECO:0000256" key="2">
    <source>
        <dbReference type="ARBA" id="ARBA00004857"/>
    </source>
</evidence>